<name>A0A4S4FHX6_9MICO</name>
<dbReference type="Proteomes" id="UP000309133">
    <property type="component" value="Unassembled WGS sequence"/>
</dbReference>
<evidence type="ECO:0000313" key="3">
    <source>
        <dbReference type="Proteomes" id="UP000309133"/>
    </source>
</evidence>
<keyword evidence="3" id="KW-1185">Reference proteome</keyword>
<gene>
    <name evidence="2" type="ORF">E6C64_14450</name>
</gene>
<keyword evidence="1" id="KW-0472">Membrane</keyword>
<accession>A0A4S4FHX6</accession>
<keyword evidence="1" id="KW-1133">Transmembrane helix</keyword>
<organism evidence="2 3">
    <name type="scientific">Naasia lichenicola</name>
    <dbReference type="NCBI Taxonomy" id="2565933"/>
    <lineage>
        <taxon>Bacteria</taxon>
        <taxon>Bacillati</taxon>
        <taxon>Actinomycetota</taxon>
        <taxon>Actinomycetes</taxon>
        <taxon>Micrococcales</taxon>
        <taxon>Microbacteriaceae</taxon>
        <taxon>Naasia</taxon>
    </lineage>
</organism>
<evidence type="ECO:0008006" key="4">
    <source>
        <dbReference type="Google" id="ProtNLM"/>
    </source>
</evidence>
<evidence type="ECO:0000256" key="1">
    <source>
        <dbReference type="SAM" id="Phobius"/>
    </source>
</evidence>
<protein>
    <recommendedName>
        <fullName evidence="4">Multidrug ABC transporter ATPase</fullName>
    </recommendedName>
</protein>
<feature type="transmembrane region" description="Helical" evidence="1">
    <location>
        <begin position="21"/>
        <end position="49"/>
    </location>
</feature>
<dbReference type="EMBL" id="SSSM01000005">
    <property type="protein sequence ID" value="THG29849.1"/>
    <property type="molecule type" value="Genomic_DNA"/>
</dbReference>
<evidence type="ECO:0000313" key="2">
    <source>
        <dbReference type="EMBL" id="THG29849.1"/>
    </source>
</evidence>
<reference evidence="2 3" key="1">
    <citation type="submission" date="2019-04" db="EMBL/GenBank/DDBJ databases">
        <authorList>
            <person name="Jiang L."/>
        </authorList>
    </citation>
    <scope>NUCLEOTIDE SEQUENCE [LARGE SCALE GENOMIC DNA]</scope>
    <source>
        <strain evidence="2 3">YIM 131853</strain>
    </source>
</reference>
<comment type="caution">
    <text evidence="2">The sequence shown here is derived from an EMBL/GenBank/DDBJ whole genome shotgun (WGS) entry which is preliminary data.</text>
</comment>
<proteinExistence type="predicted"/>
<sequence>MSGRKSAEPSPHTGTSSAERTITFMIGAVGGLSLLAFLIILIANFAGVISSGAGLWPALVMVPYIGFPITILLIVILAVLNARRRALDERARASR</sequence>
<feature type="transmembrane region" description="Helical" evidence="1">
    <location>
        <begin position="55"/>
        <end position="80"/>
    </location>
</feature>
<dbReference type="RefSeq" id="WP_136428178.1">
    <property type="nucleotide sequence ID" value="NZ_SSSM01000005.1"/>
</dbReference>
<dbReference type="AlphaFoldDB" id="A0A4S4FHX6"/>
<keyword evidence="1" id="KW-0812">Transmembrane</keyword>